<comment type="subcellular location">
    <subcellularLocation>
        <location evidence="1">Cell membrane</location>
        <topology evidence="1">Multi-pass membrane protein</topology>
    </subcellularLocation>
</comment>
<keyword evidence="5 7" id="KW-1133">Transmembrane helix</keyword>
<reference evidence="9 10" key="1">
    <citation type="journal article" date="2019" name="Int. J. Syst. Evol. Microbiol.">
        <title>The Global Catalogue of Microorganisms (GCM) 10K type strain sequencing project: providing services to taxonomists for standard genome sequencing and annotation.</title>
        <authorList>
            <consortium name="The Broad Institute Genomics Platform"/>
            <consortium name="The Broad Institute Genome Sequencing Center for Infectious Disease"/>
            <person name="Wu L."/>
            <person name="Ma J."/>
        </authorList>
    </citation>
    <scope>NUCLEOTIDE SEQUENCE [LARGE SCALE GENOMIC DNA]</scope>
    <source>
        <strain evidence="9 10">JCM 16009</strain>
    </source>
</reference>
<sequence>MTETTGRHRAAVSTTTPITQGEQAVLDTLEEPRQRTPREIYTIMGGLMLAMLLAMLDNLIVGTAMPTIVGELGGLAHLSWVVTAYALATAVATPIWAKLGDLWGRKGVFMASIVIFLIGSAMSGLAQNMGELIGFRAIQGIGAGGLMVGAMAIIGDIVPPRDRGRYQGLMAAVMPIAFIGGPLLGGFLTDNLSWRWAFYINIPLGILALVVIWFTMKLPAVRRQAKIDWRGAGLLAVAISSLTLFTSWGGTEYAWASWQIVGLGVLAVVATVLFIRSQRTVAEPILPLGLFRSRNFTAAIALTFLTGFALFGAVTFLPQYQQIVQGASATSSGLLLLPLMGGMLVTSLLGGQLVTRTGRFRVLLIVGSFFMAAGLGLLSTMGLGTTQLTSGLFMVVLGIGMGFLMQTTMLVVQNSVGRKDMGAASGAATLFRTIGGSLGVSLLGTLYTARLTSSLTDRLGATGGGQVTGGQLTPAMLSQLPAPVREAFQAAVTSGVQTAFLWAAVVAVVAIVAAFVIQQVALRSAADTPKEPVAA</sequence>
<feature type="transmembrane region" description="Helical" evidence="7">
    <location>
        <begin position="424"/>
        <end position="449"/>
    </location>
</feature>
<feature type="transmembrane region" description="Helical" evidence="7">
    <location>
        <begin position="329"/>
        <end position="350"/>
    </location>
</feature>
<dbReference type="InterPro" id="IPR036259">
    <property type="entry name" value="MFS_trans_sf"/>
</dbReference>
<keyword evidence="6 7" id="KW-0472">Membrane</keyword>
<feature type="transmembrane region" description="Helical" evidence="7">
    <location>
        <begin position="77"/>
        <end position="96"/>
    </location>
</feature>
<dbReference type="CDD" id="cd17502">
    <property type="entry name" value="MFS_Azr1_MDR_like"/>
    <property type="match status" value="1"/>
</dbReference>
<feature type="transmembrane region" description="Helical" evidence="7">
    <location>
        <begin position="362"/>
        <end position="384"/>
    </location>
</feature>
<feature type="transmembrane region" description="Helical" evidence="7">
    <location>
        <begin position="166"/>
        <end position="184"/>
    </location>
</feature>
<dbReference type="InterPro" id="IPR004638">
    <property type="entry name" value="EmrB-like"/>
</dbReference>
<dbReference type="Gene3D" id="1.20.1720.10">
    <property type="entry name" value="Multidrug resistance protein D"/>
    <property type="match status" value="1"/>
</dbReference>
<keyword evidence="4 7" id="KW-0812">Transmembrane</keyword>
<feature type="transmembrane region" description="Helical" evidence="7">
    <location>
        <begin position="255"/>
        <end position="275"/>
    </location>
</feature>
<feature type="transmembrane region" description="Helical" evidence="7">
    <location>
        <begin position="499"/>
        <end position="517"/>
    </location>
</feature>
<evidence type="ECO:0000256" key="4">
    <source>
        <dbReference type="ARBA" id="ARBA00022692"/>
    </source>
</evidence>
<dbReference type="InterPro" id="IPR011701">
    <property type="entry name" value="MFS"/>
</dbReference>
<proteinExistence type="predicted"/>
<dbReference type="Gene3D" id="1.20.1250.20">
    <property type="entry name" value="MFS general substrate transporter like domains"/>
    <property type="match status" value="1"/>
</dbReference>
<accession>A0ABN2NPK9</accession>
<feature type="transmembrane region" description="Helical" evidence="7">
    <location>
        <begin position="133"/>
        <end position="154"/>
    </location>
</feature>
<evidence type="ECO:0000256" key="7">
    <source>
        <dbReference type="SAM" id="Phobius"/>
    </source>
</evidence>
<dbReference type="PRINTS" id="PR01035">
    <property type="entry name" value="TCRTETA"/>
</dbReference>
<evidence type="ECO:0000259" key="8">
    <source>
        <dbReference type="PROSITE" id="PS50850"/>
    </source>
</evidence>
<feature type="transmembrane region" description="Helical" evidence="7">
    <location>
        <begin position="227"/>
        <end position="249"/>
    </location>
</feature>
<evidence type="ECO:0000256" key="6">
    <source>
        <dbReference type="ARBA" id="ARBA00023136"/>
    </source>
</evidence>
<dbReference type="PANTHER" id="PTHR23501">
    <property type="entry name" value="MAJOR FACILITATOR SUPERFAMILY"/>
    <property type="match status" value="1"/>
</dbReference>
<comment type="caution">
    <text evidence="9">The sequence shown here is derived from an EMBL/GenBank/DDBJ whole genome shotgun (WGS) entry which is preliminary data.</text>
</comment>
<evidence type="ECO:0000313" key="9">
    <source>
        <dbReference type="EMBL" id="GAA1880259.1"/>
    </source>
</evidence>
<dbReference type="PANTHER" id="PTHR23501:SF197">
    <property type="entry name" value="COMD"/>
    <property type="match status" value="1"/>
</dbReference>
<dbReference type="EMBL" id="BAAAQK010000032">
    <property type="protein sequence ID" value="GAA1880259.1"/>
    <property type="molecule type" value="Genomic_DNA"/>
</dbReference>
<keyword evidence="2" id="KW-0813">Transport</keyword>
<dbReference type="Proteomes" id="UP001500449">
    <property type="component" value="Unassembled WGS sequence"/>
</dbReference>
<keyword evidence="3" id="KW-1003">Cell membrane</keyword>
<evidence type="ECO:0000313" key="10">
    <source>
        <dbReference type="Proteomes" id="UP001500449"/>
    </source>
</evidence>
<evidence type="ECO:0000256" key="1">
    <source>
        <dbReference type="ARBA" id="ARBA00004651"/>
    </source>
</evidence>
<gene>
    <name evidence="9" type="ORF">GCM10009836_71930</name>
</gene>
<feature type="domain" description="Major facilitator superfamily (MFS) profile" evidence="8">
    <location>
        <begin position="43"/>
        <end position="522"/>
    </location>
</feature>
<dbReference type="RefSeq" id="WP_344427962.1">
    <property type="nucleotide sequence ID" value="NZ_BAAAQK010000032.1"/>
</dbReference>
<evidence type="ECO:0000256" key="5">
    <source>
        <dbReference type="ARBA" id="ARBA00022989"/>
    </source>
</evidence>
<feature type="transmembrane region" description="Helical" evidence="7">
    <location>
        <begin position="296"/>
        <end position="317"/>
    </location>
</feature>
<evidence type="ECO:0000256" key="2">
    <source>
        <dbReference type="ARBA" id="ARBA00022448"/>
    </source>
</evidence>
<keyword evidence="10" id="KW-1185">Reference proteome</keyword>
<feature type="transmembrane region" description="Helical" evidence="7">
    <location>
        <begin position="40"/>
        <end position="65"/>
    </location>
</feature>
<feature type="transmembrane region" description="Helical" evidence="7">
    <location>
        <begin position="108"/>
        <end position="127"/>
    </location>
</feature>
<feature type="transmembrane region" description="Helical" evidence="7">
    <location>
        <begin position="390"/>
        <end position="412"/>
    </location>
</feature>
<dbReference type="PROSITE" id="PS50850">
    <property type="entry name" value="MFS"/>
    <property type="match status" value="1"/>
</dbReference>
<name>A0ABN2NPK9_9PSEU</name>
<dbReference type="InterPro" id="IPR020846">
    <property type="entry name" value="MFS_dom"/>
</dbReference>
<feature type="transmembrane region" description="Helical" evidence="7">
    <location>
        <begin position="196"/>
        <end position="215"/>
    </location>
</feature>
<evidence type="ECO:0000256" key="3">
    <source>
        <dbReference type="ARBA" id="ARBA00022475"/>
    </source>
</evidence>
<dbReference type="SUPFAM" id="SSF103473">
    <property type="entry name" value="MFS general substrate transporter"/>
    <property type="match status" value="1"/>
</dbReference>
<dbReference type="Pfam" id="PF07690">
    <property type="entry name" value="MFS_1"/>
    <property type="match status" value="1"/>
</dbReference>
<organism evidence="9 10">
    <name type="scientific">Pseudonocardia ailaonensis</name>
    <dbReference type="NCBI Taxonomy" id="367279"/>
    <lineage>
        <taxon>Bacteria</taxon>
        <taxon>Bacillati</taxon>
        <taxon>Actinomycetota</taxon>
        <taxon>Actinomycetes</taxon>
        <taxon>Pseudonocardiales</taxon>
        <taxon>Pseudonocardiaceae</taxon>
        <taxon>Pseudonocardia</taxon>
    </lineage>
</organism>
<protein>
    <submittedName>
        <fullName evidence="9">MDR family MFS transporter</fullName>
    </submittedName>
</protein>
<dbReference type="InterPro" id="IPR001958">
    <property type="entry name" value="Tet-R_TetA/multi-R_MdtG-like"/>
</dbReference>
<dbReference type="NCBIfam" id="TIGR00711">
    <property type="entry name" value="efflux_EmrB"/>
    <property type="match status" value="1"/>
</dbReference>